<keyword evidence="4" id="KW-1185">Reference proteome</keyword>
<protein>
    <submittedName>
        <fullName evidence="3">Uncharacterized protein</fullName>
    </submittedName>
</protein>
<organism evidence="3 4">
    <name type="scientific">Streptomyces thermolilacinus SPC6</name>
    <dbReference type="NCBI Taxonomy" id="1306406"/>
    <lineage>
        <taxon>Bacteria</taxon>
        <taxon>Bacillati</taxon>
        <taxon>Actinomycetota</taxon>
        <taxon>Actinomycetes</taxon>
        <taxon>Kitasatosporales</taxon>
        <taxon>Streptomycetaceae</taxon>
        <taxon>Streptomyces</taxon>
    </lineage>
</organism>
<proteinExistence type="predicted"/>
<gene>
    <name evidence="3" type="ORF">J116_025510</name>
</gene>
<keyword evidence="2" id="KW-1133">Transmembrane helix</keyword>
<reference evidence="3 4" key="1">
    <citation type="journal article" date="2013" name="Genome Announc.">
        <title>Genome Sequence of Streptomyces violaceusniger Strain SPC6, a Halotolerant Streptomycete That Exhibits Rapid Growth and Development.</title>
        <authorList>
            <person name="Chen X."/>
            <person name="Zhang B."/>
            <person name="Zhang W."/>
            <person name="Wu X."/>
            <person name="Zhang M."/>
            <person name="Chen T."/>
            <person name="Liu G."/>
            <person name="Dyson P."/>
        </authorList>
    </citation>
    <scope>NUCLEOTIDE SEQUENCE [LARGE SCALE GENOMIC DNA]</scope>
    <source>
        <strain evidence="3 4">SPC6</strain>
    </source>
</reference>
<dbReference type="RefSeq" id="WP_023589913.1">
    <property type="nucleotide sequence ID" value="NZ_ASHX02000001.1"/>
</dbReference>
<name>A0A1D3DYB4_9ACTN</name>
<dbReference type="OrthoDB" id="4112936at2"/>
<evidence type="ECO:0000256" key="1">
    <source>
        <dbReference type="SAM" id="MobiDB-lite"/>
    </source>
</evidence>
<feature type="region of interest" description="Disordered" evidence="1">
    <location>
        <begin position="52"/>
        <end position="80"/>
    </location>
</feature>
<keyword evidence="2" id="KW-0472">Membrane</keyword>
<comment type="caution">
    <text evidence="3">The sequence shown here is derived from an EMBL/GenBank/DDBJ whole genome shotgun (WGS) entry which is preliminary data.</text>
</comment>
<feature type="transmembrane region" description="Helical" evidence="2">
    <location>
        <begin position="12"/>
        <end position="30"/>
    </location>
</feature>
<sequence length="353" mass="36880">MADGTRKRPRVIGGLLAGALLATGIGLYATDSGPFRDSYCWGAWQENSGPSFLGGEAVAESGSARTGTESAPPSAGRPRGTCTVAVASTVEDDDSDEPLTFDERVVVEYGPVPAAKDRHAWLAQYLDGSMTPLPDGLDGLVAGDRAMLVLPEACDVDGRPSVVTMRGEGWGDGHLGRVTMPFSIGTYSAVTRMLLDVANTGMSHTGCSPDQPLRTTSPLVTVAERSELAATPLCRIPGVSFEFGSDAYYQQQVGAVTTRLQTCTATARSRGGSEMPVVQYVMTGTPRMAALFEGLPEGTAHGLTRATCDGRATVFYGHVDSSLTADQAVVQRSFRNFVASVGTRIGCGTGGKA</sequence>
<keyword evidence="2" id="KW-0812">Transmembrane</keyword>
<evidence type="ECO:0000313" key="4">
    <source>
        <dbReference type="Proteomes" id="UP000095329"/>
    </source>
</evidence>
<dbReference type="AlphaFoldDB" id="A0A1D3DYB4"/>
<dbReference type="Proteomes" id="UP000095329">
    <property type="component" value="Unassembled WGS sequence"/>
</dbReference>
<evidence type="ECO:0000256" key="2">
    <source>
        <dbReference type="SAM" id="Phobius"/>
    </source>
</evidence>
<dbReference type="STRING" id="1306406.J116_025510"/>
<dbReference type="EMBL" id="ASHX02000001">
    <property type="protein sequence ID" value="OEJ97308.1"/>
    <property type="molecule type" value="Genomic_DNA"/>
</dbReference>
<accession>A0A1D3DYB4</accession>
<evidence type="ECO:0000313" key="3">
    <source>
        <dbReference type="EMBL" id="OEJ97308.1"/>
    </source>
</evidence>
<dbReference type="eggNOG" id="ENOG5031E7P">
    <property type="taxonomic scope" value="Bacteria"/>
</dbReference>